<protein>
    <submittedName>
        <fullName evidence="2">Uncharacterized protein</fullName>
    </submittedName>
</protein>
<feature type="region of interest" description="Disordered" evidence="1">
    <location>
        <begin position="1"/>
        <end position="22"/>
    </location>
</feature>
<dbReference type="AlphaFoldDB" id="A0A200PV41"/>
<dbReference type="Proteomes" id="UP000195402">
    <property type="component" value="Unassembled WGS sequence"/>
</dbReference>
<sequence>MSDTSKGTEKTTNEEGGDQEVIVNTVDHRTYPGLQGQPERSTTENIQVIHQTHPIDQSSSASSGGIGMLAGAAASVANTARSAKEAISSSISTDDKK</sequence>
<feature type="compositionally biased region" description="Basic and acidic residues" evidence="1">
    <location>
        <begin position="1"/>
        <end position="13"/>
    </location>
</feature>
<feature type="region of interest" description="Disordered" evidence="1">
    <location>
        <begin position="75"/>
        <end position="97"/>
    </location>
</feature>
<organism evidence="2 3">
    <name type="scientific">Macleaya cordata</name>
    <name type="common">Five-seeded plume-poppy</name>
    <name type="synonym">Bocconia cordata</name>
    <dbReference type="NCBI Taxonomy" id="56857"/>
    <lineage>
        <taxon>Eukaryota</taxon>
        <taxon>Viridiplantae</taxon>
        <taxon>Streptophyta</taxon>
        <taxon>Embryophyta</taxon>
        <taxon>Tracheophyta</taxon>
        <taxon>Spermatophyta</taxon>
        <taxon>Magnoliopsida</taxon>
        <taxon>Ranunculales</taxon>
        <taxon>Papaveraceae</taxon>
        <taxon>Papaveroideae</taxon>
        <taxon>Macleaya</taxon>
    </lineage>
</organism>
<proteinExistence type="predicted"/>
<comment type="caution">
    <text evidence="2">The sequence shown here is derived from an EMBL/GenBank/DDBJ whole genome shotgun (WGS) entry which is preliminary data.</text>
</comment>
<dbReference type="OMA" id="QVVHQPH"/>
<gene>
    <name evidence="2" type="ORF">BVC80_8963g36</name>
</gene>
<keyword evidence="3" id="KW-1185">Reference proteome</keyword>
<dbReference type="EMBL" id="MVGT01003998">
    <property type="protein sequence ID" value="OVA02064.1"/>
    <property type="molecule type" value="Genomic_DNA"/>
</dbReference>
<evidence type="ECO:0000256" key="1">
    <source>
        <dbReference type="SAM" id="MobiDB-lite"/>
    </source>
</evidence>
<name>A0A200PV41_MACCD</name>
<reference evidence="2 3" key="1">
    <citation type="journal article" date="2017" name="Mol. Plant">
        <title>The Genome of Medicinal Plant Macleaya cordata Provides New Insights into Benzylisoquinoline Alkaloids Metabolism.</title>
        <authorList>
            <person name="Liu X."/>
            <person name="Liu Y."/>
            <person name="Huang P."/>
            <person name="Ma Y."/>
            <person name="Qing Z."/>
            <person name="Tang Q."/>
            <person name="Cao H."/>
            <person name="Cheng P."/>
            <person name="Zheng Y."/>
            <person name="Yuan Z."/>
            <person name="Zhou Y."/>
            <person name="Liu J."/>
            <person name="Tang Z."/>
            <person name="Zhuo Y."/>
            <person name="Zhang Y."/>
            <person name="Yu L."/>
            <person name="Huang J."/>
            <person name="Yang P."/>
            <person name="Peng Q."/>
            <person name="Zhang J."/>
            <person name="Jiang W."/>
            <person name="Zhang Z."/>
            <person name="Lin K."/>
            <person name="Ro D.K."/>
            <person name="Chen X."/>
            <person name="Xiong X."/>
            <person name="Shang Y."/>
            <person name="Huang S."/>
            <person name="Zeng J."/>
        </authorList>
    </citation>
    <scope>NUCLEOTIDE SEQUENCE [LARGE SCALE GENOMIC DNA]</scope>
    <source>
        <strain evidence="3">cv. BLH2017</strain>
        <tissue evidence="2">Root</tissue>
    </source>
</reference>
<accession>A0A200PV41</accession>
<dbReference type="InParanoid" id="A0A200PV41"/>
<feature type="compositionally biased region" description="Polar residues" evidence="1">
    <location>
        <begin position="87"/>
        <end position="97"/>
    </location>
</feature>
<evidence type="ECO:0000313" key="2">
    <source>
        <dbReference type="EMBL" id="OVA02064.1"/>
    </source>
</evidence>
<dbReference type="OrthoDB" id="1927928at2759"/>
<evidence type="ECO:0000313" key="3">
    <source>
        <dbReference type="Proteomes" id="UP000195402"/>
    </source>
</evidence>